<name>A0A075G9B8_9EURY</name>
<evidence type="ECO:0000313" key="1">
    <source>
        <dbReference type="EMBL" id="AIF00274.1"/>
    </source>
</evidence>
<dbReference type="Gene3D" id="3.40.50.300">
    <property type="entry name" value="P-loop containing nucleotide triphosphate hydrolases"/>
    <property type="match status" value="1"/>
</dbReference>
<dbReference type="EMBL" id="KF900586">
    <property type="protein sequence ID" value="AIF00274.1"/>
    <property type="molecule type" value="Genomic_DNA"/>
</dbReference>
<organism evidence="1">
    <name type="scientific">uncultured marine group II/III euryarchaeote KM3_12_H02</name>
    <dbReference type="NCBI Taxonomy" id="1457861"/>
    <lineage>
        <taxon>Archaea</taxon>
        <taxon>Methanobacteriati</taxon>
        <taxon>Methanobacteriota</taxon>
        <taxon>environmental samples</taxon>
    </lineage>
</organism>
<protein>
    <submittedName>
        <fullName evidence="1">Dephospho-CoA kinase (CoaE)</fullName>
        <ecNumber evidence="1">2.7.1.24</ecNumber>
    </submittedName>
</protein>
<keyword evidence="1" id="KW-0808">Transferase</keyword>
<proteinExistence type="predicted"/>
<dbReference type="AlphaFoldDB" id="A0A075G9B8"/>
<dbReference type="EC" id="2.7.1.24" evidence="1"/>
<sequence length="182" mass="20179">MLVGLTGRNASGKTTVIEWFKAHGFGVNSCSDSIRHWLRSNGREINRDNLIDGGRKLRAMGGPGILAEMLLDRIGEGGNHAIDSIRTPAEVEALRKRDDFIMIEIRTSREVRWERLVARGRTGDAENFEQFVEQEESELVAHDESGQALIATAAMADVVIQNDGDVDDLHGQLQALIHSFDE</sequence>
<dbReference type="Pfam" id="PF13238">
    <property type="entry name" value="AAA_18"/>
    <property type="match status" value="1"/>
</dbReference>
<gene>
    <name evidence="1" type="primary">coaE</name>
</gene>
<reference evidence="1" key="1">
    <citation type="journal article" date="2014" name="Genome Biol. Evol.">
        <title>Pangenome evidence for extensive interdomain horizontal transfer affecting lineage core and shell genes in uncultured planktonic thaumarchaeota and euryarchaeota.</title>
        <authorList>
            <person name="Deschamps P."/>
            <person name="Zivanovic Y."/>
            <person name="Moreira D."/>
            <person name="Rodriguez-Valera F."/>
            <person name="Lopez-Garcia P."/>
        </authorList>
    </citation>
    <scope>NUCLEOTIDE SEQUENCE</scope>
</reference>
<dbReference type="GO" id="GO:0004140">
    <property type="term" value="F:dephospho-CoA kinase activity"/>
    <property type="evidence" value="ECO:0007669"/>
    <property type="project" value="UniProtKB-EC"/>
</dbReference>
<dbReference type="PANTHER" id="PTHR41930">
    <property type="entry name" value="UPF0200 PROTEIN MJ1399"/>
    <property type="match status" value="1"/>
</dbReference>
<keyword evidence="1" id="KW-0418">Kinase</keyword>
<dbReference type="PANTHER" id="PTHR41930:SF1">
    <property type="entry name" value="DEPHOSPHO-COA KINASE"/>
    <property type="match status" value="1"/>
</dbReference>
<dbReference type="SUPFAM" id="SSF52540">
    <property type="entry name" value="P-loop containing nucleoside triphosphate hydrolases"/>
    <property type="match status" value="1"/>
</dbReference>
<accession>A0A075G9B8</accession>
<dbReference type="InterPro" id="IPR027417">
    <property type="entry name" value="P-loop_NTPase"/>
</dbReference>